<dbReference type="EMBL" id="KV417853">
    <property type="protein sequence ID" value="KZP05236.1"/>
    <property type="molecule type" value="Genomic_DNA"/>
</dbReference>
<organism evidence="1 2">
    <name type="scientific">Athelia psychrophila</name>
    <dbReference type="NCBI Taxonomy" id="1759441"/>
    <lineage>
        <taxon>Eukaryota</taxon>
        <taxon>Fungi</taxon>
        <taxon>Dikarya</taxon>
        <taxon>Basidiomycota</taxon>
        <taxon>Agaricomycotina</taxon>
        <taxon>Agaricomycetes</taxon>
        <taxon>Agaricomycetidae</taxon>
        <taxon>Atheliales</taxon>
        <taxon>Atheliaceae</taxon>
        <taxon>Athelia</taxon>
    </lineage>
</organism>
<dbReference type="Gene3D" id="3.40.50.720">
    <property type="entry name" value="NAD(P)-binding Rossmann-like Domain"/>
    <property type="match status" value="1"/>
</dbReference>
<evidence type="ECO:0000313" key="2">
    <source>
        <dbReference type="Proteomes" id="UP000076532"/>
    </source>
</evidence>
<dbReference type="OrthoDB" id="3819888at2759"/>
<dbReference type="Proteomes" id="UP000076532">
    <property type="component" value="Unassembled WGS sequence"/>
</dbReference>
<feature type="non-terminal residue" evidence="1">
    <location>
        <position position="1"/>
    </location>
</feature>
<sequence length="58" mass="6418">LGILIAQEFAADGANVYATGRHREVLDQVANTWKAQRGSIITYVRQPLNDDHDAEAHT</sequence>
<proteinExistence type="predicted"/>
<dbReference type="AlphaFoldDB" id="A0A167VPL5"/>
<dbReference type="InterPro" id="IPR036291">
    <property type="entry name" value="NAD(P)-bd_dom_sf"/>
</dbReference>
<evidence type="ECO:0008006" key="3">
    <source>
        <dbReference type="Google" id="ProtNLM"/>
    </source>
</evidence>
<protein>
    <recommendedName>
        <fullName evidence="3">Ketoreductase (KR) domain-containing protein</fullName>
    </recommendedName>
</protein>
<keyword evidence="2" id="KW-1185">Reference proteome</keyword>
<reference evidence="1 2" key="1">
    <citation type="journal article" date="2016" name="Mol. Biol. Evol.">
        <title>Comparative Genomics of Early-Diverging Mushroom-Forming Fungi Provides Insights into the Origins of Lignocellulose Decay Capabilities.</title>
        <authorList>
            <person name="Nagy L.G."/>
            <person name="Riley R."/>
            <person name="Tritt A."/>
            <person name="Adam C."/>
            <person name="Daum C."/>
            <person name="Floudas D."/>
            <person name="Sun H."/>
            <person name="Yadav J.S."/>
            <person name="Pangilinan J."/>
            <person name="Larsson K.H."/>
            <person name="Matsuura K."/>
            <person name="Barry K."/>
            <person name="Labutti K."/>
            <person name="Kuo R."/>
            <person name="Ohm R.A."/>
            <person name="Bhattacharya S.S."/>
            <person name="Shirouzu T."/>
            <person name="Yoshinaga Y."/>
            <person name="Martin F.M."/>
            <person name="Grigoriev I.V."/>
            <person name="Hibbett D.S."/>
        </authorList>
    </citation>
    <scope>NUCLEOTIDE SEQUENCE [LARGE SCALE GENOMIC DNA]</scope>
    <source>
        <strain evidence="1 2">CBS 109695</strain>
    </source>
</reference>
<dbReference type="SUPFAM" id="SSF51735">
    <property type="entry name" value="NAD(P)-binding Rossmann-fold domains"/>
    <property type="match status" value="1"/>
</dbReference>
<evidence type="ECO:0000313" key="1">
    <source>
        <dbReference type="EMBL" id="KZP05236.1"/>
    </source>
</evidence>
<accession>A0A167VPL5</accession>
<name>A0A167VPL5_9AGAM</name>
<gene>
    <name evidence="1" type="ORF">FIBSPDRAFT_766164</name>
</gene>